<dbReference type="PATRIC" id="fig|1299334.3.peg.7670"/>
<dbReference type="EC" id="6.1.1.16" evidence="2"/>
<comment type="caution">
    <text evidence="2">The sequence shown here is derived from an EMBL/GenBank/DDBJ whole genome shotgun (WGS) entry which is preliminary data.</text>
</comment>
<evidence type="ECO:0000313" key="2">
    <source>
        <dbReference type="EMBL" id="EUA23554.1"/>
    </source>
</evidence>
<protein>
    <submittedName>
        <fullName evidence="2">Cysteinyl-tRNA synthetase domain protein</fullName>
        <ecNumber evidence="2">6.1.1.16</ecNumber>
    </submittedName>
</protein>
<organism evidence="2">
    <name type="scientific">Mycobacterium xenopi 4042</name>
    <dbReference type="NCBI Taxonomy" id="1299334"/>
    <lineage>
        <taxon>Bacteria</taxon>
        <taxon>Bacillati</taxon>
        <taxon>Actinomycetota</taxon>
        <taxon>Actinomycetes</taxon>
        <taxon>Mycobacteriales</taxon>
        <taxon>Mycobacteriaceae</taxon>
        <taxon>Mycobacterium</taxon>
    </lineage>
</organism>
<keyword evidence="2" id="KW-0030">Aminoacyl-tRNA synthetase</keyword>
<dbReference type="AlphaFoldDB" id="X7ZWA4"/>
<name>X7ZWA4_MYCXE</name>
<gene>
    <name evidence="2" type="primary">cysS</name>
    <name evidence="2" type="ORF">I553_5730</name>
</gene>
<keyword evidence="2" id="KW-0436">Ligase</keyword>
<proteinExistence type="predicted"/>
<dbReference type="EMBL" id="JAOB01000069">
    <property type="protein sequence ID" value="EUA23554.1"/>
    <property type="molecule type" value="Genomic_DNA"/>
</dbReference>
<feature type="region of interest" description="Disordered" evidence="1">
    <location>
        <begin position="40"/>
        <end position="63"/>
    </location>
</feature>
<evidence type="ECO:0000256" key="1">
    <source>
        <dbReference type="SAM" id="MobiDB-lite"/>
    </source>
</evidence>
<reference evidence="2" key="1">
    <citation type="submission" date="2014-01" db="EMBL/GenBank/DDBJ databases">
        <authorList>
            <person name="Brown-Elliot B."/>
            <person name="Wallace R."/>
            <person name="Lenaerts A."/>
            <person name="Ordway D."/>
            <person name="DeGroote M.A."/>
            <person name="Parker T."/>
            <person name="Sizemore C."/>
            <person name="Tallon L.J."/>
            <person name="Sadzewicz L.K."/>
            <person name="Sengamalay N."/>
            <person name="Fraser C.M."/>
            <person name="Hine E."/>
            <person name="Shefchek K.A."/>
            <person name="Das S.P."/>
            <person name="Tettelin H."/>
        </authorList>
    </citation>
    <scope>NUCLEOTIDE SEQUENCE [LARGE SCALE GENOMIC DNA]</scope>
    <source>
        <strain evidence="2">4042</strain>
    </source>
</reference>
<sequence length="63" mass="6995">MMGILGCDPLDERWDSRDETSAALTALDVLVQAELQRRERAASNETGRWPMKFVTGSSKPGSR</sequence>
<dbReference type="GO" id="GO:0004817">
    <property type="term" value="F:cysteine-tRNA ligase activity"/>
    <property type="evidence" value="ECO:0007669"/>
    <property type="project" value="UniProtKB-EC"/>
</dbReference>
<accession>X7ZWA4</accession>